<dbReference type="GO" id="GO:0016853">
    <property type="term" value="F:isomerase activity"/>
    <property type="evidence" value="ECO:0007669"/>
    <property type="project" value="UniProtKB-KW"/>
</dbReference>
<dbReference type="Pfam" id="PF00378">
    <property type="entry name" value="ECH_1"/>
    <property type="match status" value="1"/>
</dbReference>
<dbReference type="SUPFAM" id="SSF52096">
    <property type="entry name" value="ClpP/crotonase"/>
    <property type="match status" value="1"/>
</dbReference>
<dbReference type="PANTHER" id="PTHR11941">
    <property type="entry name" value="ENOYL-COA HYDRATASE-RELATED"/>
    <property type="match status" value="1"/>
</dbReference>
<evidence type="ECO:0000313" key="4">
    <source>
        <dbReference type="Proteomes" id="UP000503336"/>
    </source>
</evidence>
<accession>A0A7L5C1M1</accession>
<keyword evidence="4" id="KW-1185">Reference proteome</keyword>
<keyword evidence="2" id="KW-0456">Lyase</keyword>
<dbReference type="FunFam" id="1.10.12.10:FF:000001">
    <property type="entry name" value="Probable enoyl-CoA hydratase, mitochondrial"/>
    <property type="match status" value="1"/>
</dbReference>
<dbReference type="RefSeq" id="WP_165098773.1">
    <property type="nucleotide sequence ID" value="NZ_CP049056.1"/>
</dbReference>
<dbReference type="GO" id="GO:0016836">
    <property type="term" value="F:hydro-lyase activity"/>
    <property type="evidence" value="ECO:0007669"/>
    <property type="project" value="UniProtKB-ARBA"/>
</dbReference>
<gene>
    <name evidence="3" type="ORF">G5B40_11675</name>
</gene>
<organism evidence="3 4">
    <name type="scientific">Pikeienuella piscinae</name>
    <dbReference type="NCBI Taxonomy" id="2748098"/>
    <lineage>
        <taxon>Bacteria</taxon>
        <taxon>Pseudomonadati</taxon>
        <taxon>Pseudomonadota</taxon>
        <taxon>Alphaproteobacteria</taxon>
        <taxon>Rhodobacterales</taxon>
        <taxon>Paracoccaceae</taxon>
        <taxon>Pikeienuella</taxon>
    </lineage>
</organism>
<dbReference type="InterPro" id="IPR029045">
    <property type="entry name" value="ClpP/crotonase-like_dom_sf"/>
</dbReference>
<evidence type="ECO:0000313" key="3">
    <source>
        <dbReference type="EMBL" id="QIE56054.1"/>
    </source>
</evidence>
<dbReference type="AlphaFoldDB" id="A0A7L5C1M1"/>
<evidence type="ECO:0000256" key="2">
    <source>
        <dbReference type="ARBA" id="ARBA00023239"/>
    </source>
</evidence>
<dbReference type="GO" id="GO:0006635">
    <property type="term" value="P:fatty acid beta-oxidation"/>
    <property type="evidence" value="ECO:0007669"/>
    <property type="project" value="TreeGrafter"/>
</dbReference>
<comment type="similarity">
    <text evidence="1">Belongs to the enoyl-CoA hydratase/isomerase family.</text>
</comment>
<name>A0A7L5C1M1_9RHOB</name>
<dbReference type="Proteomes" id="UP000503336">
    <property type="component" value="Chromosome"/>
</dbReference>
<proteinExistence type="inferred from homology"/>
<reference evidence="3 4" key="1">
    <citation type="submission" date="2020-02" db="EMBL/GenBank/DDBJ databases">
        <title>complete genome sequence of Rhodobacteraceae bacterium.</title>
        <authorList>
            <person name="Park J."/>
            <person name="Kim Y.-S."/>
            <person name="Kim K.-H."/>
        </authorList>
    </citation>
    <scope>NUCLEOTIDE SEQUENCE [LARGE SCALE GENOMIC DNA]</scope>
    <source>
        <strain evidence="3 4">RR4-56</strain>
    </source>
</reference>
<evidence type="ECO:0000256" key="1">
    <source>
        <dbReference type="ARBA" id="ARBA00005254"/>
    </source>
</evidence>
<dbReference type="EMBL" id="CP049056">
    <property type="protein sequence ID" value="QIE56054.1"/>
    <property type="molecule type" value="Genomic_DNA"/>
</dbReference>
<protein>
    <submittedName>
        <fullName evidence="3">Enoyl-CoA hydratase/isomerase family protein</fullName>
    </submittedName>
</protein>
<sequence length="259" mass="28044">MTFETIQVDHDEGVTTVTLNRPPFNLATPELVEELMTAFDQLEARAETRAVVLRGAGERAFCAGADIGHEKGPAGEGRGLRDAGRALVDRIETYPKPVIAAIRGWCIGGGTGIAWPCDIRIASDTAKFRAGDVYLGIIPSWSVGMVRLVHYLGRNRTLDLLLLGEDISADRALELGIVSRVVPDADFEAEVDRVSKRLASGAPLPIQAIKEAVRAQCREGVDRAALLEEAWASRIFASKDAKEGMSAFLEKRTPTFTGE</sequence>
<dbReference type="CDD" id="cd06558">
    <property type="entry name" value="crotonase-like"/>
    <property type="match status" value="1"/>
</dbReference>
<dbReference type="PANTHER" id="PTHR11941:SF54">
    <property type="entry name" value="ENOYL-COA HYDRATASE, MITOCHONDRIAL"/>
    <property type="match status" value="1"/>
</dbReference>
<dbReference type="Gene3D" id="3.90.226.10">
    <property type="entry name" value="2-enoyl-CoA Hydratase, Chain A, domain 1"/>
    <property type="match status" value="1"/>
</dbReference>
<dbReference type="InterPro" id="IPR001753">
    <property type="entry name" value="Enoyl-CoA_hydra/iso"/>
</dbReference>
<dbReference type="KEGG" id="hdh:G5B40_11675"/>
<keyword evidence="3" id="KW-0413">Isomerase</keyword>